<dbReference type="Proteomes" id="UP000051461">
    <property type="component" value="Unassembled WGS sequence"/>
</dbReference>
<evidence type="ECO:0000259" key="1">
    <source>
        <dbReference type="Pfam" id="PF21758"/>
    </source>
</evidence>
<dbReference type="InterPro" id="IPR048844">
    <property type="entry name" value="LpdD_chaperone-like"/>
</dbReference>
<organism evidence="2 3">
    <name type="scientific">Loigolactobacillus bifermentans DSM 20003</name>
    <dbReference type="NCBI Taxonomy" id="1423726"/>
    <lineage>
        <taxon>Bacteria</taxon>
        <taxon>Bacillati</taxon>
        <taxon>Bacillota</taxon>
        <taxon>Bacilli</taxon>
        <taxon>Lactobacillales</taxon>
        <taxon>Lactobacillaceae</taxon>
        <taxon>Loigolactobacillus</taxon>
    </lineage>
</organism>
<accession>A0A0R1H279</accession>
<comment type="caution">
    <text evidence="2">The sequence shown here is derived from an EMBL/GenBank/DDBJ whole genome shotgun (WGS) entry which is preliminary data.</text>
</comment>
<evidence type="ECO:0000313" key="2">
    <source>
        <dbReference type="EMBL" id="KRK40549.1"/>
    </source>
</evidence>
<dbReference type="RefSeq" id="WP_057903471.1">
    <property type="nucleotide sequence ID" value="NZ_AZDA01000010.1"/>
</dbReference>
<proteinExistence type="predicted"/>
<protein>
    <recommendedName>
        <fullName evidence="1">Prenylated flavin chaperone LpdD-like domain-containing protein</fullName>
    </recommendedName>
</protein>
<keyword evidence="3" id="KW-1185">Reference proteome</keyword>
<dbReference type="STRING" id="1423726.FC07_GL000179"/>
<dbReference type="OrthoDB" id="2243237at2"/>
<name>A0A0R1H279_9LACO</name>
<reference evidence="2 3" key="1">
    <citation type="journal article" date="2015" name="Genome Announc.">
        <title>Expanding the biotechnology potential of lactobacilli through comparative genomics of 213 strains and associated genera.</title>
        <authorList>
            <person name="Sun Z."/>
            <person name="Harris H.M."/>
            <person name="McCann A."/>
            <person name="Guo C."/>
            <person name="Argimon S."/>
            <person name="Zhang W."/>
            <person name="Yang X."/>
            <person name="Jeffery I.B."/>
            <person name="Cooney J.C."/>
            <person name="Kagawa T.F."/>
            <person name="Liu W."/>
            <person name="Song Y."/>
            <person name="Salvetti E."/>
            <person name="Wrobel A."/>
            <person name="Rasinkangas P."/>
            <person name="Parkhill J."/>
            <person name="Rea M.C."/>
            <person name="O'Sullivan O."/>
            <person name="Ritari J."/>
            <person name="Douillard F.P."/>
            <person name="Paul Ross R."/>
            <person name="Yang R."/>
            <person name="Briner A.E."/>
            <person name="Felis G.E."/>
            <person name="de Vos W.M."/>
            <person name="Barrangou R."/>
            <person name="Klaenhammer T.R."/>
            <person name="Caufield P.W."/>
            <person name="Cui Y."/>
            <person name="Zhang H."/>
            <person name="O'Toole P.W."/>
        </authorList>
    </citation>
    <scope>NUCLEOTIDE SEQUENCE [LARGE SCALE GENOMIC DNA]</scope>
    <source>
        <strain evidence="2 3">DSM 20003</strain>
    </source>
</reference>
<gene>
    <name evidence="2" type="ORF">FC07_GL000179</name>
</gene>
<feature type="domain" description="Prenylated flavin chaperone LpdD-like" evidence="1">
    <location>
        <begin position="9"/>
        <end position="117"/>
    </location>
</feature>
<sequence>MTTQFQATQTDVTLTLTVKWQNADLLIELTGGDVPHYGVVTAVSQATAPQTISLPSRPGHVHQEGQLSEQVAAVIRPVLPGNAMIVCGVHVDKIRPDQMQAIFKLTQQLAQQLKNWCRTQHPVIKTEHFQ</sequence>
<dbReference type="EMBL" id="AZDA01000010">
    <property type="protein sequence ID" value="KRK40549.1"/>
    <property type="molecule type" value="Genomic_DNA"/>
</dbReference>
<dbReference type="PATRIC" id="fig|1423726.3.peg.187"/>
<dbReference type="AlphaFoldDB" id="A0A0R1H279"/>
<dbReference type="Pfam" id="PF21758">
    <property type="entry name" value="PAC_bac"/>
    <property type="match status" value="1"/>
</dbReference>
<evidence type="ECO:0000313" key="3">
    <source>
        <dbReference type="Proteomes" id="UP000051461"/>
    </source>
</evidence>